<protein>
    <submittedName>
        <fullName evidence="1">Uncharacterized protein</fullName>
    </submittedName>
</protein>
<reference evidence="1 2" key="1">
    <citation type="journal article" date="2021" name="Commun. Biol.">
        <title>The genome of Shorea leprosula (Dipterocarpaceae) highlights the ecological relevance of drought in aseasonal tropical rainforests.</title>
        <authorList>
            <person name="Ng K.K.S."/>
            <person name="Kobayashi M.J."/>
            <person name="Fawcett J.A."/>
            <person name="Hatakeyama M."/>
            <person name="Paape T."/>
            <person name="Ng C.H."/>
            <person name="Ang C.C."/>
            <person name="Tnah L.H."/>
            <person name="Lee C.T."/>
            <person name="Nishiyama T."/>
            <person name="Sese J."/>
            <person name="O'Brien M.J."/>
            <person name="Copetti D."/>
            <person name="Mohd Noor M.I."/>
            <person name="Ong R.C."/>
            <person name="Putra M."/>
            <person name="Sireger I.Z."/>
            <person name="Indrioko S."/>
            <person name="Kosugi Y."/>
            <person name="Izuno A."/>
            <person name="Isagi Y."/>
            <person name="Lee S.L."/>
            <person name="Shimizu K.K."/>
        </authorList>
    </citation>
    <scope>NUCLEOTIDE SEQUENCE [LARGE SCALE GENOMIC DNA]</scope>
    <source>
        <strain evidence="1">214</strain>
    </source>
</reference>
<dbReference type="AlphaFoldDB" id="A0AAV5KY70"/>
<comment type="caution">
    <text evidence="1">The sequence shown here is derived from an EMBL/GenBank/DDBJ whole genome shotgun (WGS) entry which is preliminary data.</text>
</comment>
<sequence>MVLVGLKNPFKCHFPILTQFLLLSQKKLYSINHSHFPQFIQQKERKHGYLAKQQNWKACRNFASLKLMDVCKPRERRDIAKGADDQQ</sequence>
<gene>
    <name evidence="1" type="ORF">SLEP1_g38618</name>
</gene>
<evidence type="ECO:0000313" key="1">
    <source>
        <dbReference type="EMBL" id="GKV29715.1"/>
    </source>
</evidence>
<name>A0AAV5KY70_9ROSI</name>
<evidence type="ECO:0000313" key="2">
    <source>
        <dbReference type="Proteomes" id="UP001054252"/>
    </source>
</evidence>
<organism evidence="1 2">
    <name type="scientific">Rubroshorea leprosula</name>
    <dbReference type="NCBI Taxonomy" id="152421"/>
    <lineage>
        <taxon>Eukaryota</taxon>
        <taxon>Viridiplantae</taxon>
        <taxon>Streptophyta</taxon>
        <taxon>Embryophyta</taxon>
        <taxon>Tracheophyta</taxon>
        <taxon>Spermatophyta</taxon>
        <taxon>Magnoliopsida</taxon>
        <taxon>eudicotyledons</taxon>
        <taxon>Gunneridae</taxon>
        <taxon>Pentapetalae</taxon>
        <taxon>rosids</taxon>
        <taxon>malvids</taxon>
        <taxon>Malvales</taxon>
        <taxon>Dipterocarpaceae</taxon>
        <taxon>Rubroshorea</taxon>
    </lineage>
</organism>
<proteinExistence type="predicted"/>
<dbReference type="Proteomes" id="UP001054252">
    <property type="component" value="Unassembled WGS sequence"/>
</dbReference>
<keyword evidence="2" id="KW-1185">Reference proteome</keyword>
<accession>A0AAV5KY70</accession>
<dbReference type="EMBL" id="BPVZ01000084">
    <property type="protein sequence ID" value="GKV29715.1"/>
    <property type="molecule type" value="Genomic_DNA"/>
</dbReference>